<feature type="compositionally biased region" description="Pro residues" evidence="1">
    <location>
        <begin position="23"/>
        <end position="36"/>
    </location>
</feature>
<name>A0A8J3YF73_9ACTN</name>
<sequence length="150" mass="14948">MRAVAVLVLLLALSGCGNRSAPAGPPSGSTPPPPTAPSTRPLSTLDTQLCGELDAAIAKAQKGIAEEEAKGRPWPITRAAVAVVLYGSAAVVYGGLKGAAEADTAIVAAANKLGAAMNDLAKTYQGAASKPDTGQLDTAIAEVRAACRRG</sequence>
<organism evidence="3 4">
    <name type="scientific">Virgisporangium aliadipatigenens</name>
    <dbReference type="NCBI Taxonomy" id="741659"/>
    <lineage>
        <taxon>Bacteria</taxon>
        <taxon>Bacillati</taxon>
        <taxon>Actinomycetota</taxon>
        <taxon>Actinomycetes</taxon>
        <taxon>Micromonosporales</taxon>
        <taxon>Micromonosporaceae</taxon>
        <taxon>Virgisporangium</taxon>
    </lineage>
</organism>
<keyword evidence="4" id="KW-1185">Reference proteome</keyword>
<keyword evidence="2" id="KW-0732">Signal</keyword>
<evidence type="ECO:0000256" key="1">
    <source>
        <dbReference type="SAM" id="MobiDB-lite"/>
    </source>
</evidence>
<reference evidence="3" key="1">
    <citation type="submission" date="2021-01" db="EMBL/GenBank/DDBJ databases">
        <title>Whole genome shotgun sequence of Virgisporangium aliadipatigenens NBRC 105644.</title>
        <authorList>
            <person name="Komaki H."/>
            <person name="Tamura T."/>
        </authorList>
    </citation>
    <scope>NUCLEOTIDE SEQUENCE</scope>
    <source>
        <strain evidence="3">NBRC 105644</strain>
    </source>
</reference>
<dbReference type="Proteomes" id="UP000619260">
    <property type="component" value="Unassembled WGS sequence"/>
</dbReference>
<dbReference type="EMBL" id="BOPF01000003">
    <property type="protein sequence ID" value="GIJ44044.1"/>
    <property type="molecule type" value="Genomic_DNA"/>
</dbReference>
<accession>A0A8J3YF73</accession>
<evidence type="ECO:0000313" key="4">
    <source>
        <dbReference type="Proteomes" id="UP000619260"/>
    </source>
</evidence>
<evidence type="ECO:0000313" key="3">
    <source>
        <dbReference type="EMBL" id="GIJ44044.1"/>
    </source>
</evidence>
<feature type="signal peptide" evidence="2">
    <location>
        <begin position="1"/>
        <end position="23"/>
    </location>
</feature>
<evidence type="ECO:0000256" key="2">
    <source>
        <dbReference type="SAM" id="SignalP"/>
    </source>
</evidence>
<proteinExistence type="predicted"/>
<gene>
    <name evidence="3" type="ORF">Val02_09300</name>
</gene>
<feature type="region of interest" description="Disordered" evidence="1">
    <location>
        <begin position="20"/>
        <end position="44"/>
    </location>
</feature>
<dbReference type="RefSeq" id="WP_203897632.1">
    <property type="nucleotide sequence ID" value="NZ_BOPF01000003.1"/>
</dbReference>
<comment type="caution">
    <text evidence="3">The sequence shown here is derived from an EMBL/GenBank/DDBJ whole genome shotgun (WGS) entry which is preliminary data.</text>
</comment>
<dbReference type="PROSITE" id="PS51257">
    <property type="entry name" value="PROKAR_LIPOPROTEIN"/>
    <property type="match status" value="1"/>
</dbReference>
<feature type="chain" id="PRO_5038998547" evidence="2">
    <location>
        <begin position="24"/>
        <end position="150"/>
    </location>
</feature>
<dbReference type="AlphaFoldDB" id="A0A8J3YF73"/>
<protein>
    <submittedName>
        <fullName evidence="3">Uncharacterized protein</fullName>
    </submittedName>
</protein>